<feature type="compositionally biased region" description="Basic and acidic residues" evidence="1">
    <location>
        <begin position="210"/>
        <end position="229"/>
    </location>
</feature>
<evidence type="ECO:0000256" key="1">
    <source>
        <dbReference type="SAM" id="MobiDB-lite"/>
    </source>
</evidence>
<feature type="compositionally biased region" description="Basic residues" evidence="1">
    <location>
        <begin position="272"/>
        <end position="293"/>
    </location>
</feature>
<accession>A0A2G5CK92</accession>
<dbReference type="PANTHER" id="PTHR35986">
    <property type="entry name" value="EXPRESSED PROTEIN"/>
    <property type="match status" value="1"/>
</dbReference>
<proteinExistence type="predicted"/>
<evidence type="ECO:0000313" key="2">
    <source>
        <dbReference type="EMBL" id="PIA31732.1"/>
    </source>
</evidence>
<organism evidence="2 3">
    <name type="scientific">Aquilegia coerulea</name>
    <name type="common">Rocky mountain columbine</name>
    <dbReference type="NCBI Taxonomy" id="218851"/>
    <lineage>
        <taxon>Eukaryota</taxon>
        <taxon>Viridiplantae</taxon>
        <taxon>Streptophyta</taxon>
        <taxon>Embryophyta</taxon>
        <taxon>Tracheophyta</taxon>
        <taxon>Spermatophyta</taxon>
        <taxon>Magnoliopsida</taxon>
        <taxon>Ranunculales</taxon>
        <taxon>Ranunculaceae</taxon>
        <taxon>Thalictroideae</taxon>
        <taxon>Aquilegia</taxon>
    </lineage>
</organism>
<feature type="region of interest" description="Disordered" evidence="1">
    <location>
        <begin position="261"/>
        <end position="293"/>
    </location>
</feature>
<dbReference type="STRING" id="218851.A0A2G5CK92"/>
<sequence>MEKYLITCEYVKKMKRLKLNYEMKKQNTLSRVINAVNSITHHSVSLSGSKREREKEKMGEALFELEQVLRSKKITVEEEDLLSMCKGKAVKNFTFSSLISSAIAWTALRKFGYGFRVNVTGGVGLITGMWRFDKALYSCVENILAMDGTRLQAELTNVILTKHQHDPRSMQHIRKHFYLENVFDDFTSERPKIRWRQRNYFSDNVAFSQRSHDNDTNDDSTHLEMKQPPEPKQFSVQPTIELSSDPLGCVLGYSVPLEEIHHPATTTENATKRRARSHKRSHRRHRTRHAEVE</sequence>
<name>A0A2G5CK92_AQUCA</name>
<protein>
    <submittedName>
        <fullName evidence="2">Uncharacterized protein</fullName>
    </submittedName>
</protein>
<dbReference type="InParanoid" id="A0A2G5CK92"/>
<feature type="region of interest" description="Disordered" evidence="1">
    <location>
        <begin position="206"/>
        <end position="235"/>
    </location>
</feature>
<dbReference type="AlphaFoldDB" id="A0A2G5CK92"/>
<evidence type="ECO:0000313" key="3">
    <source>
        <dbReference type="Proteomes" id="UP000230069"/>
    </source>
</evidence>
<dbReference type="PANTHER" id="PTHR35986:SF1">
    <property type="entry name" value="OS10G0430800 PROTEIN"/>
    <property type="match status" value="1"/>
</dbReference>
<keyword evidence="3" id="KW-1185">Reference proteome</keyword>
<dbReference type="Proteomes" id="UP000230069">
    <property type="component" value="Unassembled WGS sequence"/>
</dbReference>
<dbReference type="EMBL" id="KZ305066">
    <property type="protein sequence ID" value="PIA31732.1"/>
    <property type="molecule type" value="Genomic_DNA"/>
</dbReference>
<reference evidence="2 3" key="1">
    <citation type="submission" date="2017-09" db="EMBL/GenBank/DDBJ databases">
        <title>WGS assembly of Aquilegia coerulea Goldsmith.</title>
        <authorList>
            <person name="Hodges S."/>
            <person name="Kramer E."/>
            <person name="Nordborg M."/>
            <person name="Tomkins J."/>
            <person name="Borevitz J."/>
            <person name="Derieg N."/>
            <person name="Yan J."/>
            <person name="Mihaltcheva S."/>
            <person name="Hayes R.D."/>
            <person name="Rokhsar D."/>
        </authorList>
    </citation>
    <scope>NUCLEOTIDE SEQUENCE [LARGE SCALE GENOMIC DNA]</scope>
    <source>
        <strain evidence="3">cv. Goldsmith</strain>
    </source>
</reference>
<gene>
    <name evidence="2" type="ORF">AQUCO_04900197v1</name>
</gene>
<dbReference type="OrthoDB" id="1899410at2759"/>